<gene>
    <name evidence="1" type="ORF">RRG08_049380</name>
</gene>
<sequence>MKSYRQHCETVRIIEKTWNGSHNADTERCRAIYPANLFISGQFSQTSYGEKSIPSQNVISSTLWCSGQVYLKAKLLEVSLRWSQGRTLSSLDQPDEIVGGVREEGCENLLIDLRVNH</sequence>
<reference evidence="1" key="1">
    <citation type="journal article" date="2023" name="G3 (Bethesda)">
        <title>A reference genome for the long-term kleptoplast-retaining sea slug Elysia crispata morphotype clarki.</title>
        <authorList>
            <person name="Eastman K.E."/>
            <person name="Pendleton A.L."/>
            <person name="Shaikh M.A."/>
            <person name="Suttiyut T."/>
            <person name="Ogas R."/>
            <person name="Tomko P."/>
            <person name="Gavelis G."/>
            <person name="Widhalm J.R."/>
            <person name="Wisecaver J.H."/>
        </authorList>
    </citation>
    <scope>NUCLEOTIDE SEQUENCE</scope>
    <source>
        <strain evidence="1">ECLA1</strain>
    </source>
</reference>
<organism evidence="1 2">
    <name type="scientific">Elysia crispata</name>
    <name type="common">lettuce slug</name>
    <dbReference type="NCBI Taxonomy" id="231223"/>
    <lineage>
        <taxon>Eukaryota</taxon>
        <taxon>Metazoa</taxon>
        <taxon>Spiralia</taxon>
        <taxon>Lophotrochozoa</taxon>
        <taxon>Mollusca</taxon>
        <taxon>Gastropoda</taxon>
        <taxon>Heterobranchia</taxon>
        <taxon>Euthyneura</taxon>
        <taxon>Panpulmonata</taxon>
        <taxon>Sacoglossa</taxon>
        <taxon>Placobranchoidea</taxon>
        <taxon>Plakobranchidae</taxon>
        <taxon>Elysia</taxon>
    </lineage>
</organism>
<name>A0AAE0XDW4_9GAST</name>
<comment type="caution">
    <text evidence="1">The sequence shown here is derived from an EMBL/GenBank/DDBJ whole genome shotgun (WGS) entry which is preliminary data.</text>
</comment>
<keyword evidence="2" id="KW-1185">Reference proteome</keyword>
<proteinExistence type="predicted"/>
<evidence type="ECO:0000313" key="2">
    <source>
        <dbReference type="Proteomes" id="UP001283361"/>
    </source>
</evidence>
<evidence type="ECO:0000313" key="1">
    <source>
        <dbReference type="EMBL" id="KAK3691076.1"/>
    </source>
</evidence>
<protein>
    <submittedName>
        <fullName evidence="1">Uncharacterized protein</fullName>
    </submittedName>
</protein>
<dbReference type="AlphaFoldDB" id="A0AAE0XDW4"/>
<dbReference type="Proteomes" id="UP001283361">
    <property type="component" value="Unassembled WGS sequence"/>
</dbReference>
<dbReference type="EMBL" id="JAWDGP010008105">
    <property type="protein sequence ID" value="KAK3691076.1"/>
    <property type="molecule type" value="Genomic_DNA"/>
</dbReference>
<accession>A0AAE0XDW4</accession>